<reference evidence="2 3" key="1">
    <citation type="journal article" date="2006" name="Nature">
        <title>Global trends of whole-genome duplications revealed by the ciliate Paramecium tetraurelia.</title>
        <authorList>
            <consortium name="Genoscope"/>
            <person name="Aury J.-M."/>
            <person name="Jaillon O."/>
            <person name="Duret L."/>
            <person name="Noel B."/>
            <person name="Jubin C."/>
            <person name="Porcel B.M."/>
            <person name="Segurens B."/>
            <person name="Daubin V."/>
            <person name="Anthouard V."/>
            <person name="Aiach N."/>
            <person name="Arnaiz O."/>
            <person name="Billaut A."/>
            <person name="Beisson J."/>
            <person name="Blanc I."/>
            <person name="Bouhouche K."/>
            <person name="Camara F."/>
            <person name="Duharcourt S."/>
            <person name="Guigo R."/>
            <person name="Gogendeau D."/>
            <person name="Katinka M."/>
            <person name="Keller A.-M."/>
            <person name="Kissmehl R."/>
            <person name="Klotz C."/>
            <person name="Koll F."/>
            <person name="Le Moue A."/>
            <person name="Lepere C."/>
            <person name="Malinsky S."/>
            <person name="Nowacki M."/>
            <person name="Nowak J.K."/>
            <person name="Plattner H."/>
            <person name="Poulain J."/>
            <person name="Ruiz F."/>
            <person name="Serrano V."/>
            <person name="Zagulski M."/>
            <person name="Dessen P."/>
            <person name="Betermier M."/>
            <person name="Weissenbach J."/>
            <person name="Scarpelli C."/>
            <person name="Schachter V."/>
            <person name="Sperling L."/>
            <person name="Meyer E."/>
            <person name="Cohen J."/>
            <person name="Wincker P."/>
        </authorList>
    </citation>
    <scope>NUCLEOTIDE SEQUENCE [LARGE SCALE GENOMIC DNA]</scope>
    <source>
        <strain evidence="2 3">Stock d4-2</strain>
    </source>
</reference>
<keyword evidence="1" id="KW-0732">Signal</keyword>
<protein>
    <recommendedName>
        <fullName evidence="4">Mini antigen</fullName>
    </recommendedName>
</protein>
<evidence type="ECO:0008006" key="4">
    <source>
        <dbReference type="Google" id="ProtNLM"/>
    </source>
</evidence>
<gene>
    <name evidence="2" type="ORF">GSPATT00016677001</name>
</gene>
<evidence type="ECO:0000313" key="2">
    <source>
        <dbReference type="EMBL" id="CAK81864.1"/>
    </source>
</evidence>
<feature type="signal peptide" evidence="1">
    <location>
        <begin position="1"/>
        <end position="17"/>
    </location>
</feature>
<organism evidence="2 3">
    <name type="scientific">Paramecium tetraurelia</name>
    <dbReference type="NCBI Taxonomy" id="5888"/>
    <lineage>
        <taxon>Eukaryota</taxon>
        <taxon>Sar</taxon>
        <taxon>Alveolata</taxon>
        <taxon>Ciliophora</taxon>
        <taxon>Intramacronucleata</taxon>
        <taxon>Oligohymenophorea</taxon>
        <taxon>Peniculida</taxon>
        <taxon>Parameciidae</taxon>
        <taxon>Paramecium</taxon>
    </lineage>
</organism>
<evidence type="ECO:0000313" key="3">
    <source>
        <dbReference type="Proteomes" id="UP000000600"/>
    </source>
</evidence>
<dbReference type="RefSeq" id="XP_001449261.1">
    <property type="nucleotide sequence ID" value="XM_001449224.1"/>
</dbReference>
<dbReference type="OrthoDB" id="296359at2759"/>
<dbReference type="InParanoid" id="A0DFP7"/>
<name>A0DFP7_PARTE</name>
<evidence type="ECO:0000256" key="1">
    <source>
        <dbReference type="SAM" id="SignalP"/>
    </source>
</evidence>
<dbReference type="EMBL" id="CT868418">
    <property type="protein sequence ID" value="CAK81864.1"/>
    <property type="molecule type" value="Genomic_DNA"/>
</dbReference>
<dbReference type="HOGENOM" id="CLU_077273_0_0_1"/>
<dbReference type="GeneID" id="5035046"/>
<dbReference type="KEGG" id="ptm:GSPATT00016677001"/>
<dbReference type="Proteomes" id="UP000000600">
    <property type="component" value="Unassembled WGS sequence"/>
</dbReference>
<feature type="chain" id="PRO_5002623957" description="Mini antigen" evidence="1">
    <location>
        <begin position="18"/>
        <end position="296"/>
    </location>
</feature>
<sequence>MSKFLLLFIFILATTQAITFDLTRHCACEELNESECHRLYQVCKWTTTCETILSIASFCSSLQESSCTKLESYYQCVWENKACVEKTYTCDDFKTNPECTHELDCWWNKSGKCASFTSCVDYDESNCNRSGCEYISGACTQITCSSFQSDQDCKYMDSQHSFCRWTDDNKCQPLSTTATCTDLSSYKFKCEDNFACKYESNQCSFRTCAEIIGKYNNCRTLPISGTEKILCSWDGTTCADAEDASELTESNCFEWSAYNYRWTSDNKCEACDTLVSFGNSTSAAIIPVFFAIAFIT</sequence>
<dbReference type="AlphaFoldDB" id="A0DFP7"/>
<keyword evidence="3" id="KW-1185">Reference proteome</keyword>
<accession>A0DFP7</accession>
<proteinExistence type="predicted"/>